<keyword evidence="4" id="KW-1185">Reference proteome</keyword>
<dbReference type="AlphaFoldDB" id="A0A1R4B4N1"/>
<evidence type="ECO:0000256" key="1">
    <source>
        <dbReference type="SAM" id="MobiDB-lite"/>
    </source>
</evidence>
<organism evidence="3 4">
    <name type="scientific">Vibrio palustris</name>
    <dbReference type="NCBI Taxonomy" id="1918946"/>
    <lineage>
        <taxon>Bacteria</taxon>
        <taxon>Pseudomonadati</taxon>
        <taxon>Pseudomonadota</taxon>
        <taxon>Gammaproteobacteria</taxon>
        <taxon>Vibrionales</taxon>
        <taxon>Vibrionaceae</taxon>
        <taxon>Vibrio</taxon>
    </lineage>
</organism>
<dbReference type="PROSITE" id="PS51724">
    <property type="entry name" value="SPOR"/>
    <property type="match status" value="1"/>
</dbReference>
<protein>
    <recommendedName>
        <fullName evidence="2">SPOR domain-containing protein</fullName>
    </recommendedName>
</protein>
<dbReference type="InterPro" id="IPR036680">
    <property type="entry name" value="SPOR-like_sf"/>
</dbReference>
<dbReference type="SUPFAM" id="SSF110997">
    <property type="entry name" value="Sporulation related repeat"/>
    <property type="match status" value="1"/>
</dbReference>
<evidence type="ECO:0000313" key="4">
    <source>
        <dbReference type="Proteomes" id="UP000189475"/>
    </source>
</evidence>
<reference evidence="3 4" key="1">
    <citation type="submission" date="2017-02" db="EMBL/GenBank/DDBJ databases">
        <authorList>
            <person name="Peterson S.W."/>
        </authorList>
    </citation>
    <scope>NUCLEOTIDE SEQUENCE [LARGE SCALE GENOMIC DNA]</scope>
    <source>
        <strain evidence="3 4">CECT 9027</strain>
    </source>
</reference>
<dbReference type="Gene3D" id="3.30.70.1070">
    <property type="entry name" value="Sporulation related repeat"/>
    <property type="match status" value="1"/>
</dbReference>
<proteinExistence type="predicted"/>
<dbReference type="InterPro" id="IPR007730">
    <property type="entry name" value="SPOR-like_dom"/>
</dbReference>
<dbReference type="PROSITE" id="PS51257">
    <property type="entry name" value="PROKAR_LIPOPROTEIN"/>
    <property type="match status" value="1"/>
</dbReference>
<dbReference type="EMBL" id="FUFT01000005">
    <property type="protein sequence ID" value="SJL83865.1"/>
    <property type="molecule type" value="Genomic_DNA"/>
</dbReference>
<dbReference type="Proteomes" id="UP000189475">
    <property type="component" value="Unassembled WGS sequence"/>
</dbReference>
<accession>A0A1R4B4N1</accession>
<evidence type="ECO:0000259" key="2">
    <source>
        <dbReference type="PROSITE" id="PS51724"/>
    </source>
</evidence>
<dbReference type="OrthoDB" id="6189369at2"/>
<dbReference type="GO" id="GO:0042834">
    <property type="term" value="F:peptidoglycan binding"/>
    <property type="evidence" value="ECO:0007669"/>
    <property type="project" value="InterPro"/>
</dbReference>
<feature type="region of interest" description="Disordered" evidence="1">
    <location>
        <begin position="42"/>
        <end position="92"/>
    </location>
</feature>
<dbReference type="Pfam" id="PF05036">
    <property type="entry name" value="SPOR"/>
    <property type="match status" value="1"/>
</dbReference>
<dbReference type="RefSeq" id="WP_077314278.1">
    <property type="nucleotide sequence ID" value="NZ_AP024888.1"/>
</dbReference>
<dbReference type="STRING" id="1918946.VPAL9027_01844"/>
<evidence type="ECO:0000313" key="3">
    <source>
        <dbReference type="EMBL" id="SJL83865.1"/>
    </source>
</evidence>
<gene>
    <name evidence="3" type="ORF">VPAL9027_01844</name>
</gene>
<feature type="domain" description="SPOR" evidence="2">
    <location>
        <begin position="94"/>
        <end position="173"/>
    </location>
</feature>
<sequence>MKKIIIIGLSALLSACATEHYVTDVTSQSHREDFKLADVTQPLSSNQDEMQGVSEQDAAPKMTQAKPQSAAKTPAKSKEHMTSIVPPSKKQQQAQTRFGYTIQIVAVGAQNKVDSFVKELPKQGQPIWENYKEVNGTKWFSVLYGDYATRTQAKQAAESLPKELKDLKPFVKSIDSIKNSNFPTMNKLN</sequence>
<name>A0A1R4B4N1_9VIBR</name>